<sequence length="449" mass="50714">MRKAETAIPVVLSILLFGCVAQESDLRHTERVLQQRIKQQDDQLSQARARQGQEIATLRDHELPRLQGEVERAFHLAQELEAKQEDIRHRLAQLEQQVKKMDADHATRYAWIQKSFDTQDAKVAAKLNELSRAMETVVAGMKKDIVEAVQRTNDTLAKRVNERLEEQERETADHRQRLNQSTEKFVQFNQALTGFREALTELHEEADQREQATGKSLESLSQNIQVLSARIAEQDRRIESLVRLVEAGNFKTDSRQPSTRSAQRSDDPSLSDAEPGRVDRPKFETGAASAAFDRPGTAPASITITPPKESAPSESTTAKADPPPDRVQYERVLALFRHGDLEGARNGFTAFLSEYPNSDLAPNARYWQGEAYYGEKEYQKAIDAYNLVELHYPRSDKVPAAILKKGYAYLALKDKKRAESAFKQVMTLYPKSQEAGKASDKLAQLKTGR</sequence>
<gene>
    <name evidence="4" type="ORF">NITINOP_1949</name>
</gene>
<dbReference type="EMBL" id="LN885086">
    <property type="protein sequence ID" value="CUQ66921.1"/>
    <property type="molecule type" value="Genomic_DNA"/>
</dbReference>
<dbReference type="RefSeq" id="WP_062484902.1">
    <property type="nucleotide sequence ID" value="NZ_LN885086.1"/>
</dbReference>
<dbReference type="SMART" id="SM00028">
    <property type="entry name" value="TPR"/>
    <property type="match status" value="2"/>
</dbReference>
<keyword evidence="2" id="KW-0175">Coiled coil</keyword>
<feature type="compositionally biased region" description="Basic and acidic residues" evidence="3">
    <location>
        <begin position="274"/>
        <end position="283"/>
    </location>
</feature>
<dbReference type="HAMAP" id="MF_02066">
    <property type="entry name" value="CpoB"/>
    <property type="match status" value="1"/>
</dbReference>
<dbReference type="GO" id="GO:0051301">
    <property type="term" value="P:cell division"/>
    <property type="evidence" value="ECO:0007669"/>
    <property type="project" value="InterPro"/>
</dbReference>
<name>A0A0S4KUC2_9BACT</name>
<dbReference type="Proteomes" id="UP000066284">
    <property type="component" value="Chromosome 1"/>
</dbReference>
<accession>A0A0S4KUC2</accession>
<evidence type="ECO:0000256" key="3">
    <source>
        <dbReference type="SAM" id="MobiDB-lite"/>
    </source>
</evidence>
<dbReference type="OrthoDB" id="9768142at2"/>
<keyword evidence="1" id="KW-0802">TPR repeat</keyword>
<organism evidence="4 5">
    <name type="scientific">Candidatus Nitrospira inopinata</name>
    <dbReference type="NCBI Taxonomy" id="1715989"/>
    <lineage>
        <taxon>Bacteria</taxon>
        <taxon>Pseudomonadati</taxon>
        <taxon>Nitrospirota</taxon>
        <taxon>Nitrospiria</taxon>
        <taxon>Nitrospirales</taxon>
        <taxon>Nitrospiraceae</taxon>
        <taxon>Nitrospira</taxon>
    </lineage>
</organism>
<protein>
    <submittedName>
        <fullName evidence="4">Putative Tol-Pal system protein YbgF (Modular protein)</fullName>
    </submittedName>
</protein>
<proteinExistence type="inferred from homology"/>
<dbReference type="Gene3D" id="1.25.40.10">
    <property type="entry name" value="Tetratricopeptide repeat domain"/>
    <property type="match status" value="1"/>
</dbReference>
<dbReference type="PROSITE" id="PS50005">
    <property type="entry name" value="TPR"/>
    <property type="match status" value="1"/>
</dbReference>
<keyword evidence="5" id="KW-1185">Reference proteome</keyword>
<reference evidence="5" key="1">
    <citation type="submission" date="2015-09" db="EMBL/GenBank/DDBJ databases">
        <authorList>
            <person name="Daims H."/>
        </authorList>
    </citation>
    <scope>NUCLEOTIDE SEQUENCE [LARGE SCALE GENOMIC DNA]</scope>
</reference>
<dbReference type="SUPFAM" id="SSF48452">
    <property type="entry name" value="TPR-like"/>
    <property type="match status" value="1"/>
</dbReference>
<feature type="repeat" description="TPR" evidence="1">
    <location>
        <begin position="399"/>
        <end position="432"/>
    </location>
</feature>
<dbReference type="InterPro" id="IPR019734">
    <property type="entry name" value="TPR_rpt"/>
</dbReference>
<dbReference type="PROSITE" id="PS51257">
    <property type="entry name" value="PROKAR_LIPOPROTEIN"/>
    <property type="match status" value="1"/>
</dbReference>
<feature type="coiled-coil region" evidence="2">
    <location>
        <begin position="30"/>
        <end position="104"/>
    </location>
</feature>
<evidence type="ECO:0000256" key="1">
    <source>
        <dbReference type="PROSITE-ProRule" id="PRU00339"/>
    </source>
</evidence>
<dbReference type="Pfam" id="PF13174">
    <property type="entry name" value="TPR_6"/>
    <property type="match status" value="1"/>
</dbReference>
<dbReference type="InterPro" id="IPR011990">
    <property type="entry name" value="TPR-like_helical_dom_sf"/>
</dbReference>
<dbReference type="KEGG" id="nio:NITINOP_1949"/>
<evidence type="ECO:0000313" key="5">
    <source>
        <dbReference type="Proteomes" id="UP000066284"/>
    </source>
</evidence>
<dbReference type="STRING" id="1715989.NITINOP_1949"/>
<dbReference type="InterPro" id="IPR034706">
    <property type="entry name" value="CpoB"/>
</dbReference>
<evidence type="ECO:0000256" key="2">
    <source>
        <dbReference type="SAM" id="Coils"/>
    </source>
</evidence>
<dbReference type="NCBIfam" id="TIGR02795">
    <property type="entry name" value="tol_pal_ybgF"/>
    <property type="match status" value="1"/>
</dbReference>
<feature type="region of interest" description="Disordered" evidence="3">
    <location>
        <begin position="251"/>
        <end position="324"/>
    </location>
</feature>
<dbReference type="Pfam" id="PF13432">
    <property type="entry name" value="TPR_16"/>
    <property type="match status" value="1"/>
</dbReference>
<dbReference type="InterPro" id="IPR014162">
    <property type="entry name" value="CpoB_C"/>
</dbReference>
<dbReference type="AlphaFoldDB" id="A0A0S4KUC2"/>
<feature type="coiled-coil region" evidence="2">
    <location>
        <begin position="157"/>
        <end position="184"/>
    </location>
</feature>
<evidence type="ECO:0000313" key="4">
    <source>
        <dbReference type="EMBL" id="CUQ66921.1"/>
    </source>
</evidence>